<protein>
    <submittedName>
        <fullName evidence="3">Type II toxin-antitoxin system ParD family antitoxin</fullName>
    </submittedName>
</protein>
<keyword evidence="2" id="KW-1277">Toxin-antitoxin system</keyword>
<evidence type="ECO:0000256" key="1">
    <source>
        <dbReference type="ARBA" id="ARBA00008580"/>
    </source>
</evidence>
<sequence>MKTTSVSLGAYFEDFIKDRIAQGRYNNASEVIRAGLRLLEEDESRVMRLKAAIDEGVESGFVDDFDPEGYLNSLKRANKDGQGGLFA</sequence>
<dbReference type="PANTHER" id="PTHR36582:SF2">
    <property type="entry name" value="ANTITOXIN PARD"/>
    <property type="match status" value="1"/>
</dbReference>
<dbReference type="Proteomes" id="UP000823612">
    <property type="component" value="Unassembled WGS sequence"/>
</dbReference>
<dbReference type="PANTHER" id="PTHR36582">
    <property type="entry name" value="ANTITOXIN PARD"/>
    <property type="match status" value="1"/>
</dbReference>
<comment type="caution">
    <text evidence="3">The sequence shown here is derived from an EMBL/GenBank/DDBJ whole genome shotgun (WGS) entry which is preliminary data.</text>
</comment>
<dbReference type="SUPFAM" id="SSF47598">
    <property type="entry name" value="Ribbon-helix-helix"/>
    <property type="match status" value="1"/>
</dbReference>
<reference evidence="3" key="1">
    <citation type="submission" date="2020-10" db="EMBL/GenBank/DDBJ databases">
        <authorList>
            <person name="Gilroy R."/>
        </authorList>
    </citation>
    <scope>NUCLEOTIDE SEQUENCE</scope>
    <source>
        <strain evidence="3">2889</strain>
    </source>
</reference>
<organism evidence="3 4">
    <name type="scientific">Candidatus Pullibacteroides excrementavium</name>
    <dbReference type="NCBI Taxonomy" id="2840905"/>
    <lineage>
        <taxon>Bacteria</taxon>
        <taxon>Pseudomonadati</taxon>
        <taxon>Bacteroidota</taxon>
        <taxon>Bacteroidia</taxon>
        <taxon>Bacteroidales</taxon>
        <taxon>Candidatus Pullibacteroides</taxon>
    </lineage>
</organism>
<evidence type="ECO:0000256" key="2">
    <source>
        <dbReference type="ARBA" id="ARBA00022649"/>
    </source>
</evidence>
<dbReference type="Gene3D" id="6.10.10.120">
    <property type="entry name" value="Antitoxin ParD1-like"/>
    <property type="match status" value="1"/>
</dbReference>
<gene>
    <name evidence="3" type="ORF">IAB08_03940</name>
</gene>
<dbReference type="GO" id="GO:0006355">
    <property type="term" value="P:regulation of DNA-templated transcription"/>
    <property type="evidence" value="ECO:0007669"/>
    <property type="project" value="InterPro"/>
</dbReference>
<comment type="similarity">
    <text evidence="1">Belongs to the ParD antitoxin family.</text>
</comment>
<dbReference type="NCBIfam" id="TIGR02606">
    <property type="entry name" value="antidote_CC2985"/>
    <property type="match status" value="1"/>
</dbReference>
<proteinExistence type="inferred from homology"/>
<dbReference type="EMBL" id="JADIMZ010000058">
    <property type="protein sequence ID" value="MBO8432430.1"/>
    <property type="molecule type" value="Genomic_DNA"/>
</dbReference>
<evidence type="ECO:0000313" key="4">
    <source>
        <dbReference type="Proteomes" id="UP000823612"/>
    </source>
</evidence>
<dbReference type="InterPro" id="IPR038296">
    <property type="entry name" value="ParD_sf"/>
</dbReference>
<dbReference type="InterPro" id="IPR022789">
    <property type="entry name" value="ParD"/>
</dbReference>
<reference evidence="3" key="2">
    <citation type="journal article" date="2021" name="PeerJ">
        <title>Extensive microbial diversity within the chicken gut microbiome revealed by metagenomics and culture.</title>
        <authorList>
            <person name="Gilroy R."/>
            <person name="Ravi A."/>
            <person name="Getino M."/>
            <person name="Pursley I."/>
            <person name="Horton D.L."/>
            <person name="Alikhan N.F."/>
            <person name="Baker D."/>
            <person name="Gharbi K."/>
            <person name="Hall N."/>
            <person name="Watson M."/>
            <person name="Adriaenssens E.M."/>
            <person name="Foster-Nyarko E."/>
            <person name="Jarju S."/>
            <person name="Secka A."/>
            <person name="Antonio M."/>
            <person name="Oren A."/>
            <person name="Chaudhuri R.R."/>
            <person name="La Ragione R."/>
            <person name="Hildebrand F."/>
            <person name="Pallen M.J."/>
        </authorList>
    </citation>
    <scope>NUCLEOTIDE SEQUENCE</scope>
    <source>
        <strain evidence="3">2889</strain>
    </source>
</reference>
<dbReference type="Pfam" id="PF03693">
    <property type="entry name" value="ParD_antitoxin"/>
    <property type="match status" value="1"/>
</dbReference>
<name>A0A9D9DUN0_9BACT</name>
<evidence type="ECO:0000313" key="3">
    <source>
        <dbReference type="EMBL" id="MBO8432430.1"/>
    </source>
</evidence>
<dbReference type="AlphaFoldDB" id="A0A9D9DUN0"/>
<dbReference type="CDD" id="cd22231">
    <property type="entry name" value="RHH_NikR_HicB-like"/>
    <property type="match status" value="1"/>
</dbReference>
<dbReference type="InterPro" id="IPR010985">
    <property type="entry name" value="Ribbon_hlx_hlx"/>
</dbReference>
<accession>A0A9D9DUN0</accession>